<keyword evidence="1" id="KW-0472">Membrane</keyword>
<feature type="transmembrane region" description="Helical" evidence="1">
    <location>
        <begin position="158"/>
        <end position="178"/>
    </location>
</feature>
<evidence type="ECO:0000313" key="2">
    <source>
        <dbReference type="EMBL" id="KAF7511958.1"/>
    </source>
</evidence>
<keyword evidence="1" id="KW-0812">Transmembrane</keyword>
<dbReference type="EMBL" id="JAACFV010000016">
    <property type="protein sequence ID" value="KAF7511958.1"/>
    <property type="molecule type" value="Genomic_DNA"/>
</dbReference>
<evidence type="ECO:0000313" key="3">
    <source>
        <dbReference type="Proteomes" id="UP000606974"/>
    </source>
</evidence>
<feature type="transmembrane region" description="Helical" evidence="1">
    <location>
        <begin position="128"/>
        <end position="152"/>
    </location>
</feature>
<proteinExistence type="predicted"/>
<feature type="transmembrane region" description="Helical" evidence="1">
    <location>
        <begin position="236"/>
        <end position="253"/>
    </location>
</feature>
<sequence>MPLKFPTSSKDWRLDVVSLLAVIGESSMAKHAQPLTASWLCLLPRLIPAPQALIRPARPAGLPSQPAHVVGVHSGNYLQELNYFANLIHPISDLKRHSIHEIDIKHRPFKDRSGLAKEDKVKEIVTKYFSFLNFLTVGSTLLSLALLIWSVVHQDGPACIAIAIISITSTLVGGASYWRPLLTERTNDSDVPPGDIVIRTRSGAFVVVHCTEEVARELYVGAEDCAYVLDTRPAQVLVGTGTILLMIGVVLVGNCTFEMQIALGASYLALNGLYWVAALLPPRDNWDLFIRYEWDEARVMTEKSYTRTLYAAIIAASRISKDKKVGEIKTSWVKTSRAAPDTPVWTKWLDEVAQKGNPDGDGKPWDPVESWKSIKRSDDAEKGIVTREKDICPTPGVLRRPTDKEIETETIILDTCSNEPSPPVIYIEALGLGERDIEDGGTGQRV</sequence>
<accession>A0A8H7AMN2</accession>
<reference evidence="2" key="1">
    <citation type="submission" date="2020-02" db="EMBL/GenBank/DDBJ databases">
        <authorList>
            <person name="Palmer J.M."/>
        </authorList>
    </citation>
    <scope>NUCLEOTIDE SEQUENCE</scope>
    <source>
        <strain evidence="2">EPUS1.4</strain>
        <tissue evidence="2">Thallus</tissue>
    </source>
</reference>
<dbReference type="OrthoDB" id="5412502at2759"/>
<protein>
    <submittedName>
        <fullName evidence="2">Uncharacterized protein</fullName>
    </submittedName>
</protein>
<dbReference type="Proteomes" id="UP000606974">
    <property type="component" value="Unassembled WGS sequence"/>
</dbReference>
<evidence type="ECO:0000256" key="1">
    <source>
        <dbReference type="SAM" id="Phobius"/>
    </source>
</evidence>
<keyword evidence="3" id="KW-1185">Reference proteome</keyword>
<dbReference type="AlphaFoldDB" id="A0A8H7AMN2"/>
<gene>
    <name evidence="2" type="ORF">GJ744_003191</name>
</gene>
<name>A0A8H7AMN2_9EURO</name>
<organism evidence="2 3">
    <name type="scientific">Endocarpon pusillum</name>
    <dbReference type="NCBI Taxonomy" id="364733"/>
    <lineage>
        <taxon>Eukaryota</taxon>
        <taxon>Fungi</taxon>
        <taxon>Dikarya</taxon>
        <taxon>Ascomycota</taxon>
        <taxon>Pezizomycotina</taxon>
        <taxon>Eurotiomycetes</taxon>
        <taxon>Chaetothyriomycetidae</taxon>
        <taxon>Verrucariales</taxon>
        <taxon>Verrucariaceae</taxon>
        <taxon>Endocarpon</taxon>
    </lineage>
</organism>
<keyword evidence="1" id="KW-1133">Transmembrane helix</keyword>
<comment type="caution">
    <text evidence="2">The sequence shown here is derived from an EMBL/GenBank/DDBJ whole genome shotgun (WGS) entry which is preliminary data.</text>
</comment>